<dbReference type="InterPro" id="IPR011050">
    <property type="entry name" value="Pectin_lyase_fold/virulence"/>
</dbReference>
<evidence type="ECO:0000313" key="1">
    <source>
        <dbReference type="EMBL" id="GAG96895.1"/>
    </source>
</evidence>
<dbReference type="AlphaFoldDB" id="X1BPG0"/>
<feature type="non-terminal residue" evidence="1">
    <location>
        <position position="131"/>
    </location>
</feature>
<dbReference type="InterPro" id="IPR012334">
    <property type="entry name" value="Pectin_lyas_fold"/>
</dbReference>
<accession>X1BPG0</accession>
<protein>
    <submittedName>
        <fullName evidence="1">Uncharacterized protein</fullName>
    </submittedName>
</protein>
<gene>
    <name evidence="1" type="ORF">S01H4_37015</name>
</gene>
<reference evidence="1" key="1">
    <citation type="journal article" date="2014" name="Front. Microbiol.">
        <title>High frequency of phylogenetically diverse reductive dehalogenase-homologous genes in deep subseafloor sedimentary metagenomes.</title>
        <authorList>
            <person name="Kawai M."/>
            <person name="Futagami T."/>
            <person name="Toyoda A."/>
            <person name="Takaki Y."/>
            <person name="Nishi S."/>
            <person name="Hori S."/>
            <person name="Arai W."/>
            <person name="Tsubouchi T."/>
            <person name="Morono Y."/>
            <person name="Uchiyama I."/>
            <person name="Ito T."/>
            <person name="Fujiyama A."/>
            <person name="Inagaki F."/>
            <person name="Takami H."/>
        </authorList>
    </citation>
    <scope>NUCLEOTIDE SEQUENCE</scope>
    <source>
        <strain evidence="1">Expedition CK06-06</strain>
    </source>
</reference>
<name>X1BPG0_9ZZZZ</name>
<organism evidence="1">
    <name type="scientific">marine sediment metagenome</name>
    <dbReference type="NCBI Taxonomy" id="412755"/>
    <lineage>
        <taxon>unclassified sequences</taxon>
        <taxon>metagenomes</taxon>
        <taxon>ecological metagenomes</taxon>
    </lineage>
</organism>
<comment type="caution">
    <text evidence="1">The sequence shown here is derived from an EMBL/GenBank/DDBJ whole genome shotgun (WGS) entry which is preliminary data.</text>
</comment>
<proteinExistence type="predicted"/>
<sequence>MKHAISPIMIAVIFALAFCVPSARAALITIEITAEVDYVRDYANIQDAIDAAVDGDVVIVAPDTYTGDGNRDIDFHGKAITVRSIDPNDPNIVAATIIDCQGTFFDPHRGFYFHSNEDANSILEGFTITNG</sequence>
<dbReference type="Gene3D" id="2.160.20.10">
    <property type="entry name" value="Single-stranded right-handed beta-helix, Pectin lyase-like"/>
    <property type="match status" value="1"/>
</dbReference>
<dbReference type="SUPFAM" id="SSF51126">
    <property type="entry name" value="Pectin lyase-like"/>
    <property type="match status" value="1"/>
</dbReference>
<dbReference type="EMBL" id="BART01019840">
    <property type="protein sequence ID" value="GAG96895.1"/>
    <property type="molecule type" value="Genomic_DNA"/>
</dbReference>